<dbReference type="EMBL" id="CP012700">
    <property type="protein sequence ID" value="ALH80111.1"/>
    <property type="molecule type" value="Genomic_DNA"/>
</dbReference>
<evidence type="ECO:0008006" key="4">
    <source>
        <dbReference type="Google" id="ProtNLM"/>
    </source>
</evidence>
<feature type="region of interest" description="Disordered" evidence="1">
    <location>
        <begin position="751"/>
        <end position="772"/>
    </location>
</feature>
<accession>A0A0N9UVN2</accession>
<dbReference type="GO" id="GO:0000731">
    <property type="term" value="P:DNA synthesis involved in DNA repair"/>
    <property type="evidence" value="ECO:0007669"/>
    <property type="project" value="TreeGrafter"/>
</dbReference>
<dbReference type="Proteomes" id="UP000058074">
    <property type="component" value="Chromosome"/>
</dbReference>
<dbReference type="PATRIC" id="fig|33050.5.peg.1446"/>
<dbReference type="OrthoDB" id="7877292at2"/>
<dbReference type="InterPro" id="IPR027417">
    <property type="entry name" value="P-loop_NTPase"/>
</dbReference>
<evidence type="ECO:0000256" key="1">
    <source>
        <dbReference type="SAM" id="MobiDB-lite"/>
    </source>
</evidence>
<dbReference type="PANTHER" id="PTHR32182">
    <property type="entry name" value="DNA REPLICATION AND REPAIR PROTEIN RECF"/>
    <property type="match status" value="1"/>
</dbReference>
<name>A0A0N9UVN2_SPHMC</name>
<reference evidence="2 3" key="1">
    <citation type="journal article" date="2015" name="Genome Announc.">
        <title>Complete Genome Sequence of Polypropylene Glycol- and Polyethylene Glycol-Degrading Sphingopyxis macrogoltabida Strain EY-1.</title>
        <authorList>
            <person name="Ohtsubo Y."/>
            <person name="Nagata Y."/>
            <person name="Numata M."/>
            <person name="Tsuchikane K."/>
            <person name="Hosoyama A."/>
            <person name="Yamazoe A."/>
            <person name="Tsuda M."/>
            <person name="Fujita N."/>
            <person name="Kawai F."/>
        </authorList>
    </citation>
    <scope>NUCLEOTIDE SEQUENCE [LARGE SCALE GENOMIC DNA]</scope>
    <source>
        <strain evidence="2 3">EY-1</strain>
    </source>
</reference>
<dbReference type="GO" id="GO:0006302">
    <property type="term" value="P:double-strand break repair"/>
    <property type="evidence" value="ECO:0007669"/>
    <property type="project" value="TreeGrafter"/>
</dbReference>
<dbReference type="PANTHER" id="PTHR32182:SF0">
    <property type="entry name" value="DNA REPLICATION AND REPAIR PROTEIN RECF"/>
    <property type="match status" value="1"/>
</dbReference>
<feature type="region of interest" description="Disordered" evidence="1">
    <location>
        <begin position="157"/>
        <end position="186"/>
    </location>
</feature>
<dbReference type="AlphaFoldDB" id="A0A0N9UVN2"/>
<dbReference type="Gene3D" id="3.40.50.300">
    <property type="entry name" value="P-loop containing nucleotide triphosphate hydrolases"/>
    <property type="match status" value="2"/>
</dbReference>
<evidence type="ECO:0000313" key="2">
    <source>
        <dbReference type="EMBL" id="ALH80111.1"/>
    </source>
</evidence>
<evidence type="ECO:0000313" key="3">
    <source>
        <dbReference type="Proteomes" id="UP000058074"/>
    </source>
</evidence>
<sequence>MTTPPTLKSLTLTAFRGSAGTFALNFEKGKKFTLIYGENGTGKTTICDAFEFLAKDNIGSLDGRGLGAGVRKFWRTVGKPTTDVAVELASSDGQCTGKLAGNMVTVLTGSAPRVELLRQRQILELIETQPAKRYEAIKRFIDIEAFERSEEALRQQGKTLGGELASAQQSEAQSLEELQSSYEAAGSPAGLNPVEWAKQKLAEPTTGLDADISAIGKLRTAFDALKLFPGTFDVKRAALADAETAASDADQAQMNALATVDADAAKREGVLTAGKAYLHAHAETDSCPLCNSKENIAGLATAVENTLAQLGALTDANAKKRKAQSALNTAKSGLQQVKTDYAKAVAALADAQAAHQWKPQVQLPATTAPDDPAILAAWLVTNEPVAETWANAEAGWRGESKFRTQLKSAAERYDTNAARVTELSSLIPSLEAALTQCVEERQKFTDGIISDIAKEVGKLYEKVHPNEGLDKIALELDPARRASLNLGATFEGQDAPPQAYFSQSHLDTLGLCVFLALAARDRAAETVLILDDVLGSVDEPHVERVIGMIYEVSGSFRHTIVTTHYRPWREKYRWGWLKPGQPCQFVELTGWAIDDGMRIISSLPEVELLRSRLAESPVDIQSVCSKAGVILEAALDYLTQKYECPVPRRQGAAYTLGDLLPAIGSKLRDALKVELRDGITDAGAPASSTVTLKPTLDELTRIAQVRNAFGAHFKAISFELLDTDAIGFAKEVLVLVDTLVCPDHGWPSNANSGSYWRNSGDTRRLHPLKRPS</sequence>
<gene>
    <name evidence="2" type="ORF">AN936_06955</name>
</gene>
<dbReference type="SUPFAM" id="SSF52540">
    <property type="entry name" value="P-loop containing nucleoside triphosphate hydrolases"/>
    <property type="match status" value="1"/>
</dbReference>
<dbReference type="RefSeq" id="WP_054587490.1">
    <property type="nucleotide sequence ID" value="NZ_CP012700.1"/>
</dbReference>
<feature type="compositionally biased region" description="Low complexity" evidence="1">
    <location>
        <begin position="163"/>
        <end position="185"/>
    </location>
</feature>
<dbReference type="KEGG" id="smag:AN936_06955"/>
<proteinExistence type="predicted"/>
<protein>
    <recommendedName>
        <fullName evidence="4">Rad50/SbcC-type AAA domain-containing protein</fullName>
    </recommendedName>
</protein>
<organism evidence="2 3">
    <name type="scientific">Sphingopyxis macrogoltabida</name>
    <name type="common">Sphingomonas macrogoltabidus</name>
    <dbReference type="NCBI Taxonomy" id="33050"/>
    <lineage>
        <taxon>Bacteria</taxon>
        <taxon>Pseudomonadati</taxon>
        <taxon>Pseudomonadota</taxon>
        <taxon>Alphaproteobacteria</taxon>
        <taxon>Sphingomonadales</taxon>
        <taxon>Sphingomonadaceae</taxon>
        <taxon>Sphingopyxis</taxon>
    </lineage>
</organism>